<feature type="region of interest" description="Disordered" evidence="1">
    <location>
        <begin position="30"/>
        <end position="54"/>
    </location>
</feature>
<protein>
    <submittedName>
        <fullName evidence="2">Uncharacterized protein</fullName>
    </submittedName>
</protein>
<sequence>SISTQTLSLIAKDKKILYARVVLERRELPRPLSPSLHSPLSSSPTWSESSLTVRDENISDEVVLERRFDVLSDVVYGPGESSSMIHNFSTPAPSPQAKLNTLDWSEFSLSASGYTPSEEEESENSTRSPYGPSSHIYSSRSGDPLPSPGDQHHSLSSNDSKEKKSMIPKYSCKPKAIKCTSCFFTSIHKKSLMNHYKKVHHLYWYQVKDLHGDTSFNLKTYCKWCHRYFSH</sequence>
<accession>A0A7T8JWH2</accession>
<feature type="non-terminal residue" evidence="2">
    <location>
        <position position="1"/>
    </location>
</feature>
<feature type="compositionally biased region" description="Low complexity" evidence="1">
    <location>
        <begin position="33"/>
        <end position="51"/>
    </location>
</feature>
<name>A0A7T8JWH2_CALRO</name>
<gene>
    <name evidence="2" type="ORF">FKW44_021554</name>
</gene>
<evidence type="ECO:0000313" key="3">
    <source>
        <dbReference type="Proteomes" id="UP000595437"/>
    </source>
</evidence>
<evidence type="ECO:0000313" key="2">
    <source>
        <dbReference type="EMBL" id="QQP36445.1"/>
    </source>
</evidence>
<feature type="region of interest" description="Disordered" evidence="1">
    <location>
        <begin position="112"/>
        <end position="162"/>
    </location>
</feature>
<organism evidence="2 3">
    <name type="scientific">Caligus rogercresseyi</name>
    <name type="common">Sea louse</name>
    <dbReference type="NCBI Taxonomy" id="217165"/>
    <lineage>
        <taxon>Eukaryota</taxon>
        <taxon>Metazoa</taxon>
        <taxon>Ecdysozoa</taxon>
        <taxon>Arthropoda</taxon>
        <taxon>Crustacea</taxon>
        <taxon>Multicrustacea</taxon>
        <taxon>Hexanauplia</taxon>
        <taxon>Copepoda</taxon>
        <taxon>Siphonostomatoida</taxon>
        <taxon>Caligidae</taxon>
        <taxon>Caligus</taxon>
    </lineage>
</organism>
<proteinExistence type="predicted"/>
<feature type="non-terminal residue" evidence="2">
    <location>
        <position position="231"/>
    </location>
</feature>
<dbReference type="EMBL" id="CP045905">
    <property type="protein sequence ID" value="QQP36445.1"/>
    <property type="molecule type" value="Genomic_DNA"/>
</dbReference>
<dbReference type="Proteomes" id="UP000595437">
    <property type="component" value="Chromosome 16"/>
</dbReference>
<dbReference type="AlphaFoldDB" id="A0A7T8JWH2"/>
<evidence type="ECO:0000256" key="1">
    <source>
        <dbReference type="SAM" id="MobiDB-lite"/>
    </source>
</evidence>
<keyword evidence="3" id="KW-1185">Reference proteome</keyword>
<reference evidence="3" key="1">
    <citation type="submission" date="2021-01" db="EMBL/GenBank/DDBJ databases">
        <title>Caligus Genome Assembly.</title>
        <authorList>
            <person name="Gallardo-Escarate C."/>
        </authorList>
    </citation>
    <scope>NUCLEOTIDE SEQUENCE [LARGE SCALE GENOMIC DNA]</scope>
</reference>